<proteinExistence type="predicted"/>
<protein>
    <submittedName>
        <fullName evidence="2">Peroxidase superfamily protein</fullName>
    </submittedName>
</protein>
<evidence type="ECO:0000259" key="1">
    <source>
        <dbReference type="PROSITE" id="PS50873"/>
    </source>
</evidence>
<evidence type="ECO:0000313" key="2">
    <source>
        <dbReference type="EMBL" id="GFY92762.1"/>
    </source>
</evidence>
<dbReference type="OrthoDB" id="2113341at2759"/>
<dbReference type="InterPro" id="IPR010255">
    <property type="entry name" value="Haem_peroxidase_sf"/>
</dbReference>
<sequence length="149" mass="17227">MIIYFVTQEHIQWKSTLQIHPGQTLQFQQYRKARPQHEEIIPKGNEKAKPAKIEVQPMRSLPYLNPVSGPNYKFTNIYYSRVLSGESVLGVDQRLQFGMDTKQISKEFAEDRADFRSSFALSISPMGGRRVLTGDKGQIFLNCRYVNKK</sequence>
<dbReference type="EMBL" id="BJWL01000008">
    <property type="protein sequence ID" value="GFY92762.1"/>
    <property type="molecule type" value="Genomic_DNA"/>
</dbReference>
<feature type="domain" description="Plant heme peroxidase family profile" evidence="1">
    <location>
        <begin position="74"/>
        <end position="147"/>
    </location>
</feature>
<comment type="caution">
    <text evidence="2">The sequence shown here is derived from an EMBL/GenBank/DDBJ whole genome shotgun (WGS) entry which is preliminary data.</text>
</comment>
<gene>
    <name evidence="2" type="ORF">Acr_08g0011580</name>
</gene>
<dbReference type="SUPFAM" id="SSF48113">
    <property type="entry name" value="Heme-dependent peroxidases"/>
    <property type="match status" value="1"/>
</dbReference>
<dbReference type="InterPro" id="IPR002016">
    <property type="entry name" value="Haem_peroxidase"/>
</dbReference>
<dbReference type="Gene3D" id="1.10.420.10">
    <property type="entry name" value="Peroxidase, domain 2"/>
    <property type="match status" value="1"/>
</dbReference>
<reference evidence="2 3" key="1">
    <citation type="submission" date="2019-07" db="EMBL/GenBank/DDBJ databases">
        <title>De Novo Assembly of kiwifruit Actinidia rufa.</title>
        <authorList>
            <person name="Sugita-Konishi S."/>
            <person name="Sato K."/>
            <person name="Mori E."/>
            <person name="Abe Y."/>
            <person name="Kisaki G."/>
            <person name="Hamano K."/>
            <person name="Suezawa K."/>
            <person name="Otani M."/>
            <person name="Fukuda T."/>
            <person name="Manabe T."/>
            <person name="Gomi K."/>
            <person name="Tabuchi M."/>
            <person name="Akimitsu K."/>
            <person name="Kataoka I."/>
        </authorList>
    </citation>
    <scope>NUCLEOTIDE SEQUENCE [LARGE SCALE GENOMIC DNA]</scope>
    <source>
        <strain evidence="3">cv. Fuchu</strain>
    </source>
</reference>
<evidence type="ECO:0000313" key="3">
    <source>
        <dbReference type="Proteomes" id="UP000585474"/>
    </source>
</evidence>
<organism evidence="2 3">
    <name type="scientific">Actinidia rufa</name>
    <dbReference type="NCBI Taxonomy" id="165716"/>
    <lineage>
        <taxon>Eukaryota</taxon>
        <taxon>Viridiplantae</taxon>
        <taxon>Streptophyta</taxon>
        <taxon>Embryophyta</taxon>
        <taxon>Tracheophyta</taxon>
        <taxon>Spermatophyta</taxon>
        <taxon>Magnoliopsida</taxon>
        <taxon>eudicotyledons</taxon>
        <taxon>Gunneridae</taxon>
        <taxon>Pentapetalae</taxon>
        <taxon>asterids</taxon>
        <taxon>Ericales</taxon>
        <taxon>Actinidiaceae</taxon>
        <taxon>Actinidia</taxon>
    </lineage>
</organism>
<dbReference type="GO" id="GO:0004601">
    <property type="term" value="F:peroxidase activity"/>
    <property type="evidence" value="ECO:0007669"/>
    <property type="project" value="UniProtKB-KW"/>
</dbReference>
<dbReference type="Proteomes" id="UP000585474">
    <property type="component" value="Unassembled WGS sequence"/>
</dbReference>
<keyword evidence="2" id="KW-0575">Peroxidase</keyword>
<keyword evidence="3" id="KW-1185">Reference proteome</keyword>
<dbReference type="PROSITE" id="PS50873">
    <property type="entry name" value="PEROXIDASE_4"/>
    <property type="match status" value="1"/>
</dbReference>
<dbReference type="GO" id="GO:0020037">
    <property type="term" value="F:heme binding"/>
    <property type="evidence" value="ECO:0007669"/>
    <property type="project" value="InterPro"/>
</dbReference>
<accession>A0A7J0F251</accession>
<keyword evidence="2" id="KW-0560">Oxidoreductase</keyword>
<dbReference type="GO" id="GO:0006979">
    <property type="term" value="P:response to oxidative stress"/>
    <property type="evidence" value="ECO:0007669"/>
    <property type="project" value="InterPro"/>
</dbReference>
<name>A0A7J0F251_9ERIC</name>
<dbReference type="AlphaFoldDB" id="A0A7J0F251"/>